<accession>A0A8C5RUK4</accession>
<dbReference type="PANTHER" id="PTHR10569:SF2">
    <property type="entry name" value="GLYCOGEN DEBRANCHING ENZYME"/>
    <property type="match status" value="1"/>
</dbReference>
<name>A0A8C5RUK4_LATLA</name>
<dbReference type="GO" id="GO:0004134">
    <property type="term" value="F:4-alpha-glucanotransferase activity"/>
    <property type="evidence" value="ECO:0007669"/>
    <property type="project" value="InterPro"/>
</dbReference>
<dbReference type="Pfam" id="PF14699">
    <property type="entry name" value="hGDE_N"/>
    <property type="match status" value="1"/>
</dbReference>
<dbReference type="InterPro" id="IPR010401">
    <property type="entry name" value="AGL/Gdb1"/>
</dbReference>
<dbReference type="InterPro" id="IPR032792">
    <property type="entry name" value="AGL_glucanoTrfase"/>
</dbReference>
<dbReference type="AlphaFoldDB" id="A0A8C5RUK4"/>
<evidence type="ECO:0000313" key="5">
    <source>
        <dbReference type="Proteomes" id="UP000694406"/>
    </source>
</evidence>
<dbReference type="InterPro" id="IPR017853">
    <property type="entry name" value="GH"/>
</dbReference>
<dbReference type="GeneTree" id="ENSGT00390000012596"/>
<proteinExistence type="predicted"/>
<feature type="transmembrane region" description="Helical" evidence="1">
    <location>
        <begin position="217"/>
        <end position="238"/>
    </location>
</feature>
<reference evidence="4" key="1">
    <citation type="submission" date="2025-08" db="UniProtKB">
        <authorList>
            <consortium name="Ensembl"/>
        </authorList>
    </citation>
    <scope>IDENTIFICATION</scope>
</reference>
<evidence type="ECO:0000259" key="2">
    <source>
        <dbReference type="Pfam" id="PF14699"/>
    </source>
</evidence>
<keyword evidence="5" id="KW-1185">Reference proteome</keyword>
<evidence type="ECO:0000259" key="3">
    <source>
        <dbReference type="Pfam" id="PF14701"/>
    </source>
</evidence>
<dbReference type="Ensembl" id="ENSLLTT00000008924.1">
    <property type="protein sequence ID" value="ENSLLTP00000008598.1"/>
    <property type="gene ID" value="ENSLLTG00000006562.1"/>
</dbReference>
<organism evidence="4 5">
    <name type="scientific">Laticauda laticaudata</name>
    <name type="common">Blue-ringed sea krait</name>
    <name type="synonym">Blue-lipped sea krait</name>
    <dbReference type="NCBI Taxonomy" id="8630"/>
    <lineage>
        <taxon>Eukaryota</taxon>
        <taxon>Metazoa</taxon>
        <taxon>Chordata</taxon>
        <taxon>Craniata</taxon>
        <taxon>Vertebrata</taxon>
        <taxon>Euteleostomi</taxon>
        <taxon>Lepidosauria</taxon>
        <taxon>Squamata</taxon>
        <taxon>Bifurcata</taxon>
        <taxon>Unidentata</taxon>
        <taxon>Episquamata</taxon>
        <taxon>Toxicofera</taxon>
        <taxon>Serpentes</taxon>
        <taxon>Colubroidea</taxon>
        <taxon>Elapidae</taxon>
        <taxon>Laticaudinae</taxon>
        <taxon>Laticauda</taxon>
    </lineage>
</organism>
<sequence>MSRGKHTRILLLNDMEKLDKTLFRLEQGYELQFRLGPTLQGKHVTVYTNYPAAGELFDRHKFRCLTWHNPTGKEDDSDKYCKLELRISGSYQYYFNHENQKGGGGYLVVDPILRVGADNHNLPLDCVTLQTFLAKCLGPFDGWEDRLKVAKESGYNMIHLTPVQKLGLSRSCYSLADQLEVNPDFSSSSKKCSWNEMGKLVEKMKNEWNMLCITDVVYNHTGMLIFIIFIILVSCRFAKGLPSCKSFSCVGVLLALIYI</sequence>
<evidence type="ECO:0008006" key="6">
    <source>
        <dbReference type="Google" id="ProtNLM"/>
    </source>
</evidence>
<dbReference type="GO" id="GO:0005980">
    <property type="term" value="P:glycogen catabolic process"/>
    <property type="evidence" value="ECO:0007669"/>
    <property type="project" value="InterPro"/>
</dbReference>
<dbReference type="PANTHER" id="PTHR10569">
    <property type="entry name" value="GLYCOGEN DEBRANCHING ENZYME"/>
    <property type="match status" value="1"/>
</dbReference>
<dbReference type="InterPro" id="IPR029436">
    <property type="entry name" value="AGL_euk_N"/>
</dbReference>
<keyword evidence="1" id="KW-0472">Membrane</keyword>
<dbReference type="GO" id="GO:0004135">
    <property type="term" value="F:amylo-alpha-1,6-glucosidase activity"/>
    <property type="evidence" value="ECO:0007669"/>
    <property type="project" value="InterPro"/>
</dbReference>
<keyword evidence="1" id="KW-1133">Transmembrane helix</keyword>
<dbReference type="Gene3D" id="3.20.20.80">
    <property type="entry name" value="Glycosidases"/>
    <property type="match status" value="1"/>
</dbReference>
<evidence type="ECO:0000256" key="1">
    <source>
        <dbReference type="SAM" id="Phobius"/>
    </source>
</evidence>
<protein>
    <recommendedName>
        <fullName evidence="6">Glycogen debranching enzyme</fullName>
    </recommendedName>
</protein>
<feature type="domain" description="Glycogen debranching enzyme glucanotransferase" evidence="3">
    <location>
        <begin position="121"/>
        <end position="221"/>
    </location>
</feature>
<feature type="domain" description="Eukaryotic glycogen debranching enzyme N-terminal" evidence="2">
    <location>
        <begin position="31"/>
        <end position="115"/>
    </location>
</feature>
<keyword evidence="1" id="KW-0812">Transmembrane</keyword>
<dbReference type="Proteomes" id="UP000694406">
    <property type="component" value="Unplaced"/>
</dbReference>
<dbReference type="SUPFAM" id="SSF51445">
    <property type="entry name" value="(Trans)glycosidases"/>
    <property type="match status" value="1"/>
</dbReference>
<evidence type="ECO:0000313" key="4">
    <source>
        <dbReference type="Ensembl" id="ENSLLTP00000008598.1"/>
    </source>
</evidence>
<dbReference type="Pfam" id="PF14701">
    <property type="entry name" value="hDGE_amylase"/>
    <property type="match status" value="1"/>
</dbReference>
<reference evidence="4" key="2">
    <citation type="submission" date="2025-09" db="UniProtKB">
        <authorList>
            <consortium name="Ensembl"/>
        </authorList>
    </citation>
    <scope>IDENTIFICATION</scope>
</reference>